<sequence>MFKSIENICVVSGLQPDRLIKHYVSDDACRAEVVLPGIWYTDFDRNIGGFV</sequence>
<name>A0AAE0TDL8_9BIVA</name>
<evidence type="ECO:0000313" key="2">
    <source>
        <dbReference type="Proteomes" id="UP001195483"/>
    </source>
</evidence>
<reference evidence="1" key="1">
    <citation type="journal article" date="2021" name="Genome Biol. Evol.">
        <title>A High-Quality Reference Genome for a Parasitic Bivalve with Doubly Uniparental Inheritance (Bivalvia: Unionida).</title>
        <authorList>
            <person name="Smith C.H."/>
        </authorList>
    </citation>
    <scope>NUCLEOTIDE SEQUENCE</scope>
    <source>
        <strain evidence="1">CHS0354</strain>
    </source>
</reference>
<dbReference type="Proteomes" id="UP001195483">
    <property type="component" value="Unassembled WGS sequence"/>
</dbReference>
<accession>A0AAE0TDL8</accession>
<reference evidence="1" key="3">
    <citation type="submission" date="2023-05" db="EMBL/GenBank/DDBJ databases">
        <authorList>
            <person name="Smith C.H."/>
        </authorList>
    </citation>
    <scope>NUCLEOTIDE SEQUENCE</scope>
    <source>
        <strain evidence="1">CHS0354</strain>
        <tissue evidence="1">Mantle</tissue>
    </source>
</reference>
<gene>
    <name evidence="1" type="ORF">CHS0354_031290</name>
</gene>
<dbReference type="EMBL" id="JAEAOA010001875">
    <property type="protein sequence ID" value="KAK3607793.1"/>
    <property type="molecule type" value="Genomic_DNA"/>
</dbReference>
<comment type="caution">
    <text evidence="1">The sequence shown here is derived from an EMBL/GenBank/DDBJ whole genome shotgun (WGS) entry which is preliminary data.</text>
</comment>
<dbReference type="AlphaFoldDB" id="A0AAE0TDL8"/>
<keyword evidence="2" id="KW-1185">Reference proteome</keyword>
<protein>
    <submittedName>
        <fullName evidence="1">Uncharacterized protein</fullName>
    </submittedName>
</protein>
<reference evidence="1" key="2">
    <citation type="journal article" date="2021" name="Genome Biol. Evol.">
        <title>Developing a high-quality reference genome for a parasitic bivalve with doubly uniparental inheritance (Bivalvia: Unionida).</title>
        <authorList>
            <person name="Smith C.H."/>
        </authorList>
    </citation>
    <scope>NUCLEOTIDE SEQUENCE</scope>
    <source>
        <strain evidence="1">CHS0354</strain>
        <tissue evidence="1">Mantle</tissue>
    </source>
</reference>
<organism evidence="1 2">
    <name type="scientific">Potamilus streckersoni</name>
    <dbReference type="NCBI Taxonomy" id="2493646"/>
    <lineage>
        <taxon>Eukaryota</taxon>
        <taxon>Metazoa</taxon>
        <taxon>Spiralia</taxon>
        <taxon>Lophotrochozoa</taxon>
        <taxon>Mollusca</taxon>
        <taxon>Bivalvia</taxon>
        <taxon>Autobranchia</taxon>
        <taxon>Heteroconchia</taxon>
        <taxon>Palaeoheterodonta</taxon>
        <taxon>Unionida</taxon>
        <taxon>Unionoidea</taxon>
        <taxon>Unionidae</taxon>
        <taxon>Ambleminae</taxon>
        <taxon>Lampsilini</taxon>
        <taxon>Potamilus</taxon>
    </lineage>
</organism>
<proteinExistence type="predicted"/>
<evidence type="ECO:0000313" key="1">
    <source>
        <dbReference type="EMBL" id="KAK3607793.1"/>
    </source>
</evidence>